<gene>
    <name evidence="2" type="ORF">C3B54_11856</name>
</gene>
<keyword evidence="1" id="KW-0472">Membrane</keyword>
<dbReference type="EMBL" id="CP026923">
    <property type="protein sequence ID" value="AVG23832.1"/>
    <property type="molecule type" value="Genomic_DNA"/>
</dbReference>
<evidence type="ECO:0000256" key="1">
    <source>
        <dbReference type="SAM" id="Phobius"/>
    </source>
</evidence>
<dbReference type="KEGG" id="psai:C3B54_11856"/>
<dbReference type="Proteomes" id="UP000243077">
    <property type="component" value="Chromosome"/>
</dbReference>
<evidence type="ECO:0000313" key="3">
    <source>
        <dbReference type="Proteomes" id="UP000243077"/>
    </source>
</evidence>
<keyword evidence="1" id="KW-1133">Transmembrane helix</keyword>
<dbReference type="AlphaFoldDB" id="A0A2L2BQD9"/>
<keyword evidence="3" id="KW-1185">Reference proteome</keyword>
<accession>A0A2L2BQD9</accession>
<name>A0A2L2BQD9_9MICO</name>
<reference evidence="2 3" key="1">
    <citation type="submission" date="2018-02" db="EMBL/GenBank/DDBJ databases">
        <title>Complete genome of the streamlined marine actinobacterium Pontimonas salivibrio CL-TW6 adapted to coastal planktonic lifestype.</title>
        <authorList>
            <person name="Cho B.C."/>
            <person name="Hardies S.C."/>
            <person name="Jang G.I."/>
            <person name="Hwang C.Y."/>
        </authorList>
    </citation>
    <scope>NUCLEOTIDE SEQUENCE [LARGE SCALE GENOMIC DNA]</scope>
    <source>
        <strain evidence="2 3">CL-TW6</strain>
    </source>
</reference>
<feature type="transmembrane region" description="Helical" evidence="1">
    <location>
        <begin position="20"/>
        <end position="40"/>
    </location>
</feature>
<dbReference type="RefSeq" id="WP_104913390.1">
    <property type="nucleotide sequence ID" value="NZ_CP026923.1"/>
</dbReference>
<evidence type="ECO:0000313" key="2">
    <source>
        <dbReference type="EMBL" id="AVG23832.1"/>
    </source>
</evidence>
<proteinExistence type="predicted"/>
<organism evidence="2 3">
    <name type="scientific">Pontimonas salivibrio</name>
    <dbReference type="NCBI Taxonomy" id="1159327"/>
    <lineage>
        <taxon>Bacteria</taxon>
        <taxon>Bacillati</taxon>
        <taxon>Actinomycetota</taxon>
        <taxon>Actinomycetes</taxon>
        <taxon>Micrococcales</taxon>
        <taxon>Microbacteriaceae</taxon>
        <taxon>Pontimonas</taxon>
    </lineage>
</organism>
<feature type="transmembrane region" description="Helical" evidence="1">
    <location>
        <begin position="88"/>
        <end position="110"/>
    </location>
</feature>
<keyword evidence="1" id="KW-0812">Transmembrane</keyword>
<feature type="transmembrane region" description="Helical" evidence="1">
    <location>
        <begin position="46"/>
        <end position="67"/>
    </location>
</feature>
<sequence>MKLTSEQLVPWFNHRVYPMVAWVLVHFVLGALFVMAFGIAGHGSGIPLFIISVAETLGVLLFVMSTIDDMKRLSEDMAEDFRSTRFGSSFAGFGVFAFIFSVLIIAVPVAHGLLFL</sequence>
<protein>
    <submittedName>
        <fullName evidence="2">Uncharacterized protein</fullName>
    </submittedName>
</protein>